<name>A0A1I1NKV2_9GAMM</name>
<protein>
    <submittedName>
        <fullName evidence="1">Uncharacterized protein</fullName>
    </submittedName>
</protein>
<dbReference type="RefSeq" id="WP_091985907.1">
    <property type="nucleotide sequence ID" value="NZ_FOLO01000025.1"/>
</dbReference>
<proteinExistence type="predicted"/>
<dbReference type="OrthoDB" id="6227658at2"/>
<keyword evidence="2" id="KW-1185">Reference proteome</keyword>
<dbReference type="Proteomes" id="UP000198862">
    <property type="component" value="Unassembled WGS sequence"/>
</dbReference>
<dbReference type="EMBL" id="FOLO01000025">
    <property type="protein sequence ID" value="SFC96098.1"/>
    <property type="molecule type" value="Genomic_DNA"/>
</dbReference>
<evidence type="ECO:0000313" key="1">
    <source>
        <dbReference type="EMBL" id="SFC96098.1"/>
    </source>
</evidence>
<reference evidence="1 2" key="1">
    <citation type="submission" date="2016-10" db="EMBL/GenBank/DDBJ databases">
        <authorList>
            <person name="de Groot N.N."/>
        </authorList>
    </citation>
    <scope>NUCLEOTIDE SEQUENCE [LARGE SCALE GENOMIC DNA]</scope>
    <source>
        <strain evidence="1 2">DSM 6059</strain>
    </source>
</reference>
<evidence type="ECO:0000313" key="2">
    <source>
        <dbReference type="Proteomes" id="UP000198862"/>
    </source>
</evidence>
<sequence length="133" mass="15180">MKYNCHGDIELNWLGNILICKPSGSINFEGAQRFHQLINDSIATHNYSRWARIEYFTDMQTLATLDAYELLTLHLEDIVNKGCIFIGLVSGNALEIELFKKACCSIGLPCKEFNHLSEAIEYITNSFNTIFRI</sequence>
<gene>
    <name evidence="1" type="ORF">SAMN02745724_03049</name>
</gene>
<dbReference type="AlphaFoldDB" id="A0A1I1NKV2"/>
<organism evidence="1 2">
    <name type="scientific">Pseudoalteromonas denitrificans DSM 6059</name>
    <dbReference type="NCBI Taxonomy" id="1123010"/>
    <lineage>
        <taxon>Bacteria</taxon>
        <taxon>Pseudomonadati</taxon>
        <taxon>Pseudomonadota</taxon>
        <taxon>Gammaproteobacteria</taxon>
        <taxon>Alteromonadales</taxon>
        <taxon>Pseudoalteromonadaceae</taxon>
        <taxon>Pseudoalteromonas</taxon>
    </lineage>
</organism>
<accession>A0A1I1NKV2</accession>